<dbReference type="Proteomes" id="UP000054166">
    <property type="component" value="Unassembled WGS sequence"/>
</dbReference>
<feature type="coiled-coil region" evidence="1">
    <location>
        <begin position="24"/>
        <end position="51"/>
    </location>
</feature>
<name>A0A0C3GN33_PILCF</name>
<reference evidence="3 4" key="1">
    <citation type="submission" date="2014-04" db="EMBL/GenBank/DDBJ databases">
        <authorList>
            <consortium name="DOE Joint Genome Institute"/>
            <person name="Kuo A."/>
            <person name="Tarkka M."/>
            <person name="Buscot F."/>
            <person name="Kohler A."/>
            <person name="Nagy L.G."/>
            <person name="Floudas D."/>
            <person name="Copeland A."/>
            <person name="Barry K.W."/>
            <person name="Cichocki N."/>
            <person name="Veneault-Fourrey C."/>
            <person name="LaButti K."/>
            <person name="Lindquist E.A."/>
            <person name="Lipzen A."/>
            <person name="Lundell T."/>
            <person name="Morin E."/>
            <person name="Murat C."/>
            <person name="Sun H."/>
            <person name="Tunlid A."/>
            <person name="Henrissat B."/>
            <person name="Grigoriev I.V."/>
            <person name="Hibbett D.S."/>
            <person name="Martin F."/>
            <person name="Nordberg H.P."/>
            <person name="Cantor M.N."/>
            <person name="Hua S.X."/>
        </authorList>
    </citation>
    <scope>NUCLEOTIDE SEQUENCE [LARGE SCALE GENOMIC DNA]</scope>
    <source>
        <strain evidence="3 4">F 1598</strain>
    </source>
</reference>
<feature type="compositionally biased region" description="Acidic residues" evidence="2">
    <location>
        <begin position="194"/>
        <end position="206"/>
    </location>
</feature>
<dbReference type="HOGENOM" id="CLU_066487_0_0_1"/>
<keyword evidence="4" id="KW-1185">Reference proteome</keyword>
<evidence type="ECO:0000313" key="3">
    <source>
        <dbReference type="EMBL" id="KIM91941.1"/>
    </source>
</evidence>
<dbReference type="InParanoid" id="A0A0C3GN33"/>
<feature type="compositionally biased region" description="Low complexity" evidence="2">
    <location>
        <begin position="124"/>
        <end position="138"/>
    </location>
</feature>
<dbReference type="GO" id="GO:0003700">
    <property type="term" value="F:DNA-binding transcription factor activity"/>
    <property type="evidence" value="ECO:0007669"/>
    <property type="project" value="InterPro"/>
</dbReference>
<evidence type="ECO:0008006" key="5">
    <source>
        <dbReference type="Google" id="ProtNLM"/>
    </source>
</evidence>
<keyword evidence="1" id="KW-0175">Coiled coil</keyword>
<gene>
    <name evidence="3" type="ORF">PILCRDRAFT_809935</name>
</gene>
<evidence type="ECO:0000256" key="1">
    <source>
        <dbReference type="SAM" id="Coils"/>
    </source>
</evidence>
<organism evidence="3 4">
    <name type="scientific">Piloderma croceum (strain F 1598)</name>
    <dbReference type="NCBI Taxonomy" id="765440"/>
    <lineage>
        <taxon>Eukaryota</taxon>
        <taxon>Fungi</taxon>
        <taxon>Dikarya</taxon>
        <taxon>Basidiomycota</taxon>
        <taxon>Agaricomycotina</taxon>
        <taxon>Agaricomycetes</taxon>
        <taxon>Agaricomycetidae</taxon>
        <taxon>Atheliales</taxon>
        <taxon>Atheliaceae</taxon>
        <taxon>Piloderma</taxon>
    </lineage>
</organism>
<evidence type="ECO:0000313" key="4">
    <source>
        <dbReference type="Proteomes" id="UP000054166"/>
    </source>
</evidence>
<dbReference type="InterPro" id="IPR046347">
    <property type="entry name" value="bZIP_sf"/>
</dbReference>
<dbReference type="CDD" id="cd14686">
    <property type="entry name" value="bZIP"/>
    <property type="match status" value="1"/>
</dbReference>
<reference evidence="4" key="2">
    <citation type="submission" date="2015-01" db="EMBL/GenBank/DDBJ databases">
        <title>Evolutionary Origins and Diversification of the Mycorrhizal Mutualists.</title>
        <authorList>
            <consortium name="DOE Joint Genome Institute"/>
            <consortium name="Mycorrhizal Genomics Consortium"/>
            <person name="Kohler A."/>
            <person name="Kuo A."/>
            <person name="Nagy L.G."/>
            <person name="Floudas D."/>
            <person name="Copeland A."/>
            <person name="Barry K.W."/>
            <person name="Cichocki N."/>
            <person name="Veneault-Fourrey C."/>
            <person name="LaButti K."/>
            <person name="Lindquist E.A."/>
            <person name="Lipzen A."/>
            <person name="Lundell T."/>
            <person name="Morin E."/>
            <person name="Murat C."/>
            <person name="Riley R."/>
            <person name="Ohm R."/>
            <person name="Sun H."/>
            <person name="Tunlid A."/>
            <person name="Henrissat B."/>
            <person name="Grigoriev I.V."/>
            <person name="Hibbett D.S."/>
            <person name="Martin F."/>
        </authorList>
    </citation>
    <scope>NUCLEOTIDE SEQUENCE [LARGE SCALE GENOMIC DNA]</scope>
    <source>
        <strain evidence="4">F 1598</strain>
    </source>
</reference>
<sequence length="238" mass="26156">MTRGRKKDLTIPPSRALAQQRDYRERKAQYVRQLEDRCKAAEAETVRLKHELELARAGVPTLLSPQAAEVSSELLKHLSAASASLLQFQQLAFPDTAHVRPLTAPSVQLHPLRPASFPSPAPSSPAFYPTPSSRSDSSTYDRRHSQSQSFVDESHIHDEDTPIGDSPFSRQSMSPSPNLGSDCCGGFIDCTDLIEEEHDELQEDDPGSSSTSLMQTSGMRSTSGEMVSSFTGRRKESP</sequence>
<dbReference type="EMBL" id="KN832970">
    <property type="protein sequence ID" value="KIM91941.1"/>
    <property type="molecule type" value="Genomic_DNA"/>
</dbReference>
<dbReference type="SUPFAM" id="SSF57959">
    <property type="entry name" value="Leucine zipper domain"/>
    <property type="match status" value="1"/>
</dbReference>
<evidence type="ECO:0000256" key="2">
    <source>
        <dbReference type="SAM" id="MobiDB-lite"/>
    </source>
</evidence>
<protein>
    <recommendedName>
        <fullName evidence="5">BZIP domain-containing protein</fullName>
    </recommendedName>
</protein>
<feature type="compositionally biased region" description="Polar residues" evidence="2">
    <location>
        <begin position="168"/>
        <end position="179"/>
    </location>
</feature>
<feature type="region of interest" description="Disordered" evidence="2">
    <location>
        <begin position="113"/>
        <end position="180"/>
    </location>
</feature>
<proteinExistence type="predicted"/>
<dbReference type="Gene3D" id="1.20.5.170">
    <property type="match status" value="1"/>
</dbReference>
<feature type="compositionally biased region" description="Polar residues" evidence="2">
    <location>
        <begin position="207"/>
        <end position="231"/>
    </location>
</feature>
<feature type="region of interest" description="Disordered" evidence="2">
    <location>
        <begin position="1"/>
        <end position="23"/>
    </location>
</feature>
<feature type="region of interest" description="Disordered" evidence="2">
    <location>
        <begin position="194"/>
        <end position="238"/>
    </location>
</feature>
<dbReference type="OrthoDB" id="3365874at2759"/>
<accession>A0A0C3GN33</accession>
<dbReference type="AlphaFoldDB" id="A0A0C3GN33"/>